<sequence length="244" mass="26910">MASYLSAVLLMVFLLSPSLATDNESAETNKDIVIAEREMQRANYFTFVTLINMVQDKVRANTTFLMPSDRMLSKTLIPEKQVLEFLLRHSIPAPLFFEDLKRLPNGTLIPAYEPEYMIRVTNKGRKRFYVNNIQLVSPNICIAGDSFRCHGINGVLKREVSKRGTPISCSHAAPPPAAPGPLSSPVESPPPLLAASPLMSPTVSPPPEESDMGAQKSTSFNLQFRESYSIMKNLGLVELGSSLI</sequence>
<evidence type="ECO:0000313" key="5">
    <source>
        <dbReference type="EMBL" id="OAY70824.1"/>
    </source>
</evidence>
<dbReference type="SMART" id="SM00554">
    <property type="entry name" value="FAS1"/>
    <property type="match status" value="1"/>
</dbReference>
<evidence type="ECO:0000259" key="4">
    <source>
        <dbReference type="SMART" id="SM00554"/>
    </source>
</evidence>
<reference evidence="5 6" key="1">
    <citation type="journal article" date="2016" name="DNA Res.">
        <title>The draft genome of MD-2 pineapple using hybrid error correction of long reads.</title>
        <authorList>
            <person name="Redwan R.M."/>
            <person name="Saidin A."/>
            <person name="Kumar S.V."/>
        </authorList>
    </citation>
    <scope>NUCLEOTIDE SEQUENCE [LARGE SCALE GENOMIC DNA]</scope>
    <source>
        <strain evidence="6">cv. MD2</strain>
        <tissue evidence="5">Leaf</tissue>
    </source>
</reference>
<evidence type="ECO:0000256" key="3">
    <source>
        <dbReference type="SAM" id="SignalP"/>
    </source>
</evidence>
<feature type="non-terminal residue" evidence="5">
    <location>
        <position position="244"/>
    </location>
</feature>
<dbReference type="PANTHER" id="PTHR36069:SF1">
    <property type="entry name" value="EXPRESSED PROTEIN"/>
    <property type="match status" value="1"/>
</dbReference>
<feature type="region of interest" description="Disordered" evidence="2">
    <location>
        <begin position="165"/>
        <end position="217"/>
    </location>
</feature>
<dbReference type="EMBL" id="LSRQ01003765">
    <property type="protein sequence ID" value="OAY70824.1"/>
    <property type="molecule type" value="Genomic_DNA"/>
</dbReference>
<comment type="similarity">
    <text evidence="1">Belongs to the fasciclin-like AGP family.</text>
</comment>
<accession>A0A199V195</accession>
<dbReference type="Gene3D" id="2.30.180.10">
    <property type="entry name" value="FAS1 domain"/>
    <property type="match status" value="1"/>
</dbReference>
<feature type="domain" description="FAS1" evidence="4">
    <location>
        <begin position="63"/>
        <end position="159"/>
    </location>
</feature>
<evidence type="ECO:0000313" key="6">
    <source>
        <dbReference type="Proteomes" id="UP000092600"/>
    </source>
</evidence>
<dbReference type="SUPFAM" id="SSF82153">
    <property type="entry name" value="FAS1 domain"/>
    <property type="match status" value="1"/>
</dbReference>
<dbReference type="Proteomes" id="UP000092600">
    <property type="component" value="Unassembled WGS sequence"/>
</dbReference>
<dbReference type="InterPro" id="IPR000782">
    <property type="entry name" value="FAS1_domain"/>
</dbReference>
<dbReference type="PANTHER" id="PTHR36069">
    <property type="entry name" value="EXPRESSED PROTEIN-RELATED"/>
    <property type="match status" value="1"/>
</dbReference>
<evidence type="ECO:0000256" key="1">
    <source>
        <dbReference type="ARBA" id="ARBA00007843"/>
    </source>
</evidence>
<protein>
    <recommendedName>
        <fullName evidence="4">FAS1 domain-containing protein</fullName>
    </recommendedName>
</protein>
<feature type="signal peptide" evidence="3">
    <location>
        <begin position="1"/>
        <end position="20"/>
    </location>
</feature>
<keyword evidence="3" id="KW-0732">Signal</keyword>
<feature type="chain" id="PRO_5008285592" description="FAS1 domain-containing protein" evidence="3">
    <location>
        <begin position="21"/>
        <end position="244"/>
    </location>
</feature>
<dbReference type="InterPro" id="IPR036378">
    <property type="entry name" value="FAS1_dom_sf"/>
</dbReference>
<organism evidence="5 6">
    <name type="scientific">Ananas comosus</name>
    <name type="common">Pineapple</name>
    <name type="synonym">Ananas ananas</name>
    <dbReference type="NCBI Taxonomy" id="4615"/>
    <lineage>
        <taxon>Eukaryota</taxon>
        <taxon>Viridiplantae</taxon>
        <taxon>Streptophyta</taxon>
        <taxon>Embryophyta</taxon>
        <taxon>Tracheophyta</taxon>
        <taxon>Spermatophyta</taxon>
        <taxon>Magnoliopsida</taxon>
        <taxon>Liliopsida</taxon>
        <taxon>Poales</taxon>
        <taxon>Bromeliaceae</taxon>
        <taxon>Bromelioideae</taxon>
        <taxon>Ananas</taxon>
    </lineage>
</organism>
<proteinExistence type="inferred from homology"/>
<dbReference type="STRING" id="4615.A0A199V195"/>
<dbReference type="InterPro" id="IPR053339">
    <property type="entry name" value="FAS1_domain_protein"/>
</dbReference>
<evidence type="ECO:0000256" key="2">
    <source>
        <dbReference type="SAM" id="MobiDB-lite"/>
    </source>
</evidence>
<dbReference type="AlphaFoldDB" id="A0A199V195"/>
<name>A0A199V195_ANACO</name>
<gene>
    <name evidence="5" type="ORF">ACMD2_09149</name>
</gene>
<comment type="caution">
    <text evidence="5">The sequence shown here is derived from an EMBL/GenBank/DDBJ whole genome shotgun (WGS) entry which is preliminary data.</text>
</comment>